<feature type="domain" description="CsbD-like" evidence="3">
    <location>
        <begin position="5"/>
        <end position="53"/>
    </location>
</feature>
<keyword evidence="5" id="KW-1185">Reference proteome</keyword>
<sequence length="67" mass="6886">MADLDATGDKAAGKVKETLGKVTGDKDTEAEGRLQNLEGKAKEAVEDVKSGAKALVDRAKDALDGKG</sequence>
<dbReference type="Pfam" id="PF05532">
    <property type="entry name" value="CsbD"/>
    <property type="match status" value="1"/>
</dbReference>
<dbReference type="SUPFAM" id="SSF69047">
    <property type="entry name" value="Hypothetical protein YjbJ"/>
    <property type="match status" value="1"/>
</dbReference>
<proteinExistence type="inferred from homology"/>
<name>A0ABW2SPF2_9ACTO</name>
<dbReference type="InterPro" id="IPR036629">
    <property type="entry name" value="YjbJ_sf"/>
</dbReference>
<comment type="similarity">
    <text evidence="1">Belongs to the UPF0337 (CsbD) family.</text>
</comment>
<evidence type="ECO:0000259" key="3">
    <source>
        <dbReference type="Pfam" id="PF05532"/>
    </source>
</evidence>
<dbReference type="RefSeq" id="WP_380975819.1">
    <property type="nucleotide sequence ID" value="NZ_JBHTEF010000001.1"/>
</dbReference>
<dbReference type="InterPro" id="IPR008462">
    <property type="entry name" value="CsbD"/>
</dbReference>
<comment type="caution">
    <text evidence="4">The sequence shown here is derived from an EMBL/GenBank/DDBJ whole genome shotgun (WGS) entry which is preliminary data.</text>
</comment>
<protein>
    <submittedName>
        <fullName evidence="4">CsbD family protein</fullName>
    </submittedName>
</protein>
<dbReference type="Proteomes" id="UP001596527">
    <property type="component" value="Unassembled WGS sequence"/>
</dbReference>
<accession>A0ABW2SPF2</accession>
<evidence type="ECO:0000313" key="5">
    <source>
        <dbReference type="Proteomes" id="UP001596527"/>
    </source>
</evidence>
<dbReference type="EMBL" id="JBHTEF010000001">
    <property type="protein sequence ID" value="MFC7582027.1"/>
    <property type="molecule type" value="Genomic_DNA"/>
</dbReference>
<feature type="region of interest" description="Disordered" evidence="2">
    <location>
        <begin position="1"/>
        <end position="47"/>
    </location>
</feature>
<evidence type="ECO:0000256" key="1">
    <source>
        <dbReference type="ARBA" id="ARBA00009129"/>
    </source>
</evidence>
<gene>
    <name evidence="4" type="ORF">ACFQWG_12565</name>
</gene>
<reference evidence="5" key="1">
    <citation type="journal article" date="2019" name="Int. J. Syst. Evol. Microbiol.">
        <title>The Global Catalogue of Microorganisms (GCM) 10K type strain sequencing project: providing services to taxonomists for standard genome sequencing and annotation.</title>
        <authorList>
            <consortium name="The Broad Institute Genomics Platform"/>
            <consortium name="The Broad Institute Genome Sequencing Center for Infectious Disease"/>
            <person name="Wu L."/>
            <person name="Ma J."/>
        </authorList>
    </citation>
    <scope>NUCLEOTIDE SEQUENCE [LARGE SCALE GENOMIC DNA]</scope>
    <source>
        <strain evidence="5">CCUG 56698</strain>
    </source>
</reference>
<organism evidence="4 5">
    <name type="scientific">Schaalia naturae</name>
    <dbReference type="NCBI Taxonomy" id="635203"/>
    <lineage>
        <taxon>Bacteria</taxon>
        <taxon>Bacillati</taxon>
        <taxon>Actinomycetota</taxon>
        <taxon>Actinomycetes</taxon>
        <taxon>Actinomycetales</taxon>
        <taxon>Actinomycetaceae</taxon>
        <taxon>Schaalia</taxon>
    </lineage>
</organism>
<dbReference type="Gene3D" id="1.10.1470.10">
    <property type="entry name" value="YjbJ"/>
    <property type="match status" value="1"/>
</dbReference>
<evidence type="ECO:0000313" key="4">
    <source>
        <dbReference type="EMBL" id="MFC7582027.1"/>
    </source>
</evidence>
<feature type="compositionally biased region" description="Basic and acidic residues" evidence="2">
    <location>
        <begin position="7"/>
        <end position="32"/>
    </location>
</feature>
<evidence type="ECO:0000256" key="2">
    <source>
        <dbReference type="SAM" id="MobiDB-lite"/>
    </source>
</evidence>